<feature type="transmembrane region" description="Helical" evidence="8">
    <location>
        <begin position="403"/>
        <end position="422"/>
    </location>
</feature>
<proteinExistence type="predicted"/>
<feature type="domain" description="Glycosyltransferase RgtA/B/C/D-like" evidence="9">
    <location>
        <begin position="83"/>
        <end position="246"/>
    </location>
</feature>
<dbReference type="InterPro" id="IPR038731">
    <property type="entry name" value="RgtA/B/C-like"/>
</dbReference>
<feature type="transmembrane region" description="Helical" evidence="8">
    <location>
        <begin position="280"/>
        <end position="303"/>
    </location>
</feature>
<feature type="transmembrane region" description="Helical" evidence="8">
    <location>
        <begin position="429"/>
        <end position="447"/>
    </location>
</feature>
<accession>A0A4R3I302</accession>
<name>A0A4R3I302_PAULE</name>
<feature type="transmembrane region" description="Helical" evidence="8">
    <location>
        <begin position="339"/>
        <end position="356"/>
    </location>
</feature>
<dbReference type="GO" id="GO:0005886">
    <property type="term" value="C:plasma membrane"/>
    <property type="evidence" value="ECO:0007669"/>
    <property type="project" value="UniProtKB-SubCell"/>
</dbReference>
<organism evidence="11 12">
    <name type="scientific">Paucimonas lemoignei</name>
    <name type="common">Pseudomonas lemoignei</name>
    <dbReference type="NCBI Taxonomy" id="29443"/>
    <lineage>
        <taxon>Bacteria</taxon>
        <taxon>Pseudomonadati</taxon>
        <taxon>Pseudomonadota</taxon>
        <taxon>Betaproteobacteria</taxon>
        <taxon>Burkholderiales</taxon>
        <taxon>Burkholderiaceae</taxon>
        <taxon>Paucimonas</taxon>
    </lineage>
</organism>
<feature type="transmembrane region" description="Helical" evidence="8">
    <location>
        <begin position="363"/>
        <end position="383"/>
    </location>
</feature>
<comment type="subcellular location">
    <subcellularLocation>
        <location evidence="1">Cell membrane</location>
        <topology evidence="1">Multi-pass membrane protein</topology>
    </subcellularLocation>
</comment>
<evidence type="ECO:0000256" key="7">
    <source>
        <dbReference type="ARBA" id="ARBA00023136"/>
    </source>
</evidence>
<feature type="transmembrane region" description="Helical" evidence="8">
    <location>
        <begin position="128"/>
        <end position="148"/>
    </location>
</feature>
<feature type="transmembrane region" description="Helical" evidence="8">
    <location>
        <begin position="24"/>
        <end position="44"/>
    </location>
</feature>
<evidence type="ECO:0000259" key="10">
    <source>
        <dbReference type="Pfam" id="PF18583"/>
    </source>
</evidence>
<dbReference type="GO" id="GO:0009103">
    <property type="term" value="P:lipopolysaccharide biosynthetic process"/>
    <property type="evidence" value="ECO:0007669"/>
    <property type="project" value="UniProtKB-ARBA"/>
</dbReference>
<dbReference type="GO" id="GO:0010041">
    <property type="term" value="P:response to iron(III) ion"/>
    <property type="evidence" value="ECO:0007669"/>
    <property type="project" value="TreeGrafter"/>
</dbReference>
<evidence type="ECO:0000313" key="12">
    <source>
        <dbReference type="Proteomes" id="UP000295382"/>
    </source>
</evidence>
<dbReference type="InterPro" id="IPR050297">
    <property type="entry name" value="LipidA_mod_glycosyltrf_83"/>
</dbReference>
<evidence type="ECO:0000256" key="4">
    <source>
        <dbReference type="ARBA" id="ARBA00022679"/>
    </source>
</evidence>
<evidence type="ECO:0000313" key="11">
    <source>
        <dbReference type="EMBL" id="TCS39413.1"/>
    </source>
</evidence>
<evidence type="ECO:0000256" key="6">
    <source>
        <dbReference type="ARBA" id="ARBA00022989"/>
    </source>
</evidence>
<feature type="transmembrane region" description="Helical" evidence="8">
    <location>
        <begin position="231"/>
        <end position="251"/>
    </location>
</feature>
<evidence type="ECO:0000259" key="9">
    <source>
        <dbReference type="Pfam" id="PF13231"/>
    </source>
</evidence>
<dbReference type="AlphaFoldDB" id="A0A4R3I302"/>
<evidence type="ECO:0000256" key="3">
    <source>
        <dbReference type="ARBA" id="ARBA00022676"/>
    </source>
</evidence>
<keyword evidence="4 11" id="KW-0808">Transferase</keyword>
<dbReference type="InterPro" id="IPR040845">
    <property type="entry name" value="Arnt_C"/>
</dbReference>
<feature type="transmembrane region" description="Helical" evidence="8">
    <location>
        <begin position="315"/>
        <end position="333"/>
    </location>
</feature>
<comment type="caution">
    <text evidence="11">The sequence shown here is derived from an EMBL/GenBank/DDBJ whole genome shotgun (WGS) entry which is preliminary data.</text>
</comment>
<protein>
    <submittedName>
        <fullName evidence="11">4-amino-4-deoxy-L-arabinose transferase-like glycosyltransferase</fullName>
    </submittedName>
</protein>
<feature type="transmembrane region" description="Helical" evidence="8">
    <location>
        <begin position="186"/>
        <end position="219"/>
    </location>
</feature>
<keyword evidence="12" id="KW-1185">Reference proteome</keyword>
<keyword evidence="5 8" id="KW-0812">Transmembrane</keyword>
<dbReference type="PANTHER" id="PTHR33908:SF3">
    <property type="entry name" value="UNDECAPRENYL PHOSPHATE-ALPHA-4-AMINO-4-DEOXY-L-ARABINOSE ARABINOSYL TRANSFERASE"/>
    <property type="match status" value="1"/>
</dbReference>
<feature type="domain" description="Aminoarabinose transferase C-terminal" evidence="10">
    <location>
        <begin position="462"/>
        <end position="567"/>
    </location>
</feature>
<dbReference type="GO" id="GO:0016763">
    <property type="term" value="F:pentosyltransferase activity"/>
    <property type="evidence" value="ECO:0007669"/>
    <property type="project" value="TreeGrafter"/>
</dbReference>
<reference evidence="11 12" key="1">
    <citation type="submission" date="2019-03" db="EMBL/GenBank/DDBJ databases">
        <title>Genomic Encyclopedia of Type Strains, Phase IV (KMG-IV): sequencing the most valuable type-strain genomes for metagenomic binning, comparative biology and taxonomic classification.</title>
        <authorList>
            <person name="Goeker M."/>
        </authorList>
    </citation>
    <scope>NUCLEOTIDE SEQUENCE [LARGE SCALE GENOMIC DNA]</scope>
    <source>
        <strain evidence="11 12">DSM 7445</strain>
    </source>
</reference>
<dbReference type="Pfam" id="PF13231">
    <property type="entry name" value="PMT_2"/>
    <property type="match status" value="1"/>
</dbReference>
<keyword evidence="6 8" id="KW-1133">Transmembrane helix</keyword>
<gene>
    <name evidence="11" type="ORF">EDC30_101369</name>
</gene>
<evidence type="ECO:0000256" key="8">
    <source>
        <dbReference type="SAM" id="Phobius"/>
    </source>
</evidence>
<dbReference type="Proteomes" id="UP000295382">
    <property type="component" value="Unassembled WGS sequence"/>
</dbReference>
<sequence length="575" mass="64594">MATKPFSTRINGTKEGMTSTSLPYFKAIIGFLFIMFCLVWLYALEARTLVPSDEGRYAEMAREMARTNDFITLRLNGIKYFEKPPLQTWLNALTFKAFSLGEWQARLWTGLCGLFTIAMVVYTGRRIFNVRTGLIAGVVLGSSIYWSVSSHVNSLDMGLATTMTLALCAFLLSQHDGTHPRVQRNWILLCWAGMALAVLSKGLIGIVLPGAVLILYMLLQHDRNLWRHLHIGKGLLLFLVIAAPWFVLVSIKNPEFPHFFFIHEHFQRFTSTVHHREGSWYYFIPLLLVGITPWLGTLGQSLWHGWRLAPTRFQPLRLLLIWSGFIFVFFSLSSSKLPGYILPIIPALALLIAHYLDRTSFKSLAWTAGLFSLCCALGLGFAWKVPALAKNAYELPLYQQNAAWVAAATAAGLAGGLLAIWLARRRHDWAVLALAAGGFLCGQLLLIGHEPLGRYKAGIMHVPAIQAALAPDTPLYAVGLYEQALPFYLQRTMTLVEYADEMAFGLEQEPYLWLPSRDTFIARWNADHADGKAAVAILRPDIYIDMRNKEVPMHIIGQDPRRVIVTNYITTPGRP</sequence>
<dbReference type="Pfam" id="PF18583">
    <property type="entry name" value="Arnt_C"/>
    <property type="match status" value="1"/>
</dbReference>
<keyword evidence="2" id="KW-1003">Cell membrane</keyword>
<evidence type="ECO:0000256" key="1">
    <source>
        <dbReference type="ARBA" id="ARBA00004651"/>
    </source>
</evidence>
<feature type="transmembrane region" description="Helical" evidence="8">
    <location>
        <begin position="105"/>
        <end position="122"/>
    </location>
</feature>
<dbReference type="EMBL" id="SLZQ01000001">
    <property type="protein sequence ID" value="TCS39413.1"/>
    <property type="molecule type" value="Genomic_DNA"/>
</dbReference>
<keyword evidence="3" id="KW-0328">Glycosyltransferase</keyword>
<evidence type="ECO:0000256" key="5">
    <source>
        <dbReference type="ARBA" id="ARBA00022692"/>
    </source>
</evidence>
<evidence type="ECO:0000256" key="2">
    <source>
        <dbReference type="ARBA" id="ARBA00022475"/>
    </source>
</evidence>
<keyword evidence="7 8" id="KW-0472">Membrane</keyword>
<dbReference type="PANTHER" id="PTHR33908">
    <property type="entry name" value="MANNOSYLTRANSFERASE YKCB-RELATED"/>
    <property type="match status" value="1"/>
</dbReference>